<accession>A0A561WWE7</accession>
<evidence type="ECO:0000313" key="1">
    <source>
        <dbReference type="EMBL" id="TWG28190.1"/>
    </source>
</evidence>
<dbReference type="Pfam" id="PF13830">
    <property type="entry name" value="DUF4192"/>
    <property type="match status" value="1"/>
</dbReference>
<comment type="caution">
    <text evidence="1">The sequence shown here is derived from an EMBL/GenBank/DDBJ whole genome shotgun (WGS) entry which is preliminary data.</text>
</comment>
<dbReference type="AlphaFoldDB" id="A0A561WWE7"/>
<dbReference type="RefSeq" id="WP_170285300.1">
    <property type="nucleotide sequence ID" value="NZ_VIXA01000001.1"/>
</dbReference>
<name>A0A561WWE7_9ACTN</name>
<dbReference type="EMBL" id="VIXA01000001">
    <property type="protein sequence ID" value="TWG28190.1"/>
    <property type="molecule type" value="Genomic_DNA"/>
</dbReference>
<protein>
    <submittedName>
        <fullName evidence="1">Uncharacterized protein DUF4192</fullName>
    </submittedName>
</protein>
<dbReference type="InterPro" id="IPR025447">
    <property type="entry name" value="DUF4192"/>
</dbReference>
<proteinExistence type="predicted"/>
<evidence type="ECO:0000313" key="2">
    <source>
        <dbReference type="Proteomes" id="UP000319927"/>
    </source>
</evidence>
<organism evidence="1 2">
    <name type="scientific">Micromonospora palomenae</name>
    <dbReference type="NCBI Taxonomy" id="1461247"/>
    <lineage>
        <taxon>Bacteria</taxon>
        <taxon>Bacillati</taxon>
        <taxon>Actinomycetota</taxon>
        <taxon>Actinomycetes</taxon>
        <taxon>Micromonosporales</taxon>
        <taxon>Micromonosporaceae</taxon>
        <taxon>Micromonospora</taxon>
    </lineage>
</organism>
<reference evidence="1 2" key="1">
    <citation type="submission" date="2019-06" db="EMBL/GenBank/DDBJ databases">
        <title>Sequencing the genomes of 1000 actinobacteria strains.</title>
        <authorList>
            <person name="Klenk H.-P."/>
        </authorList>
    </citation>
    <scope>NUCLEOTIDE SEQUENCE [LARGE SCALE GENOMIC DNA]</scope>
    <source>
        <strain evidence="1 2">DSM 102131</strain>
    </source>
</reference>
<dbReference type="Proteomes" id="UP000319927">
    <property type="component" value="Unassembled WGS sequence"/>
</dbReference>
<sequence length="324" mass="34359">MSHSNNRLSLASPADLLTAVPYLLGFHPTDSLVLVGLAGPRVVVASRTDLPAPGDVTEWAEAIEPSQLRLLRNAAATRAITVGYGPAAAAVTPVMDTVTGRLTAAGLDVLDALRVTDGRYFSYHCSEPACCPADGVRFDPDRNNVTMHAIVAGCHALPDRAALVASIAPATGRNRATLTRATARARVRRRALTTSQGPDGLIRAGEEAVRAAFARYADEQVLTDDELAWLTVLLPITAVRDAAWLATDSLPWHTALWADITRRVHPPLAAPPATLLAFAAWRRGEGALASVALDRALTADPTYTLAQLIDQALRAGLPPSVLDR</sequence>
<keyword evidence="2" id="KW-1185">Reference proteome</keyword>
<gene>
    <name evidence="1" type="ORF">FHX75_111341</name>
</gene>